<keyword evidence="2" id="KW-1185">Reference proteome</keyword>
<accession>A0A656QGU0</accession>
<gene>
    <name evidence="1" type="ORF">BG60_08280</name>
</gene>
<reference evidence="1 2" key="1">
    <citation type="submission" date="2014-03" db="EMBL/GenBank/DDBJ databases">
        <title>Draft Genome Sequences of Four Burkholderia Strains.</title>
        <authorList>
            <person name="Liu X.Y."/>
            <person name="Li C.X."/>
            <person name="Xu J.H."/>
        </authorList>
    </citation>
    <scope>NUCLEOTIDE SEQUENCE [LARGE SCALE GENOMIC DNA]</scope>
    <source>
        <strain evidence="1 2">OP-1</strain>
    </source>
</reference>
<protein>
    <submittedName>
        <fullName evidence="1">Uncharacterized protein</fullName>
    </submittedName>
</protein>
<comment type="caution">
    <text evidence="1">The sequence shown here is derived from an EMBL/GenBank/DDBJ whole genome shotgun (WGS) entry which is preliminary data.</text>
</comment>
<organism evidence="1 2">
    <name type="scientific">Caballeronia zhejiangensis</name>
    <dbReference type="NCBI Taxonomy" id="871203"/>
    <lineage>
        <taxon>Bacteria</taxon>
        <taxon>Pseudomonadati</taxon>
        <taxon>Pseudomonadota</taxon>
        <taxon>Betaproteobacteria</taxon>
        <taxon>Burkholderiales</taxon>
        <taxon>Burkholderiaceae</taxon>
        <taxon>Caballeronia</taxon>
    </lineage>
</organism>
<dbReference type="Proteomes" id="UP000027451">
    <property type="component" value="Unassembled WGS sequence"/>
</dbReference>
<evidence type="ECO:0000313" key="2">
    <source>
        <dbReference type="Proteomes" id="UP000027451"/>
    </source>
</evidence>
<proteinExistence type="predicted"/>
<dbReference type="EMBL" id="JFHD01000015">
    <property type="protein sequence ID" value="KDR29089.1"/>
    <property type="molecule type" value="Genomic_DNA"/>
</dbReference>
<evidence type="ECO:0000313" key="1">
    <source>
        <dbReference type="EMBL" id="KDR29089.1"/>
    </source>
</evidence>
<name>A0A656QGU0_9BURK</name>
<dbReference type="AlphaFoldDB" id="A0A656QGU0"/>
<sequence length="262" mass="27059">MSHDIAASSPTGNADADRALGNIIANVLATSAGAVAGGATGAATASSTDMLNRELHPNEYARAKKDAKIVAQQLGISEQEAEGRIVAEMLRNSDQQTAAASGGVHDYEVRSIIGCQNLNCNGYKNDPQYSNHDYNSQYIAGNQSAYNAGQSQLGHGQTYNDLAQSNVKNNPISTTIAGAGMIGLGIVTGGGALASLGMMAAGSAIGMGANAAVQLYRGQPFDWAGIHRAHSSASMTSRSATLERARLRRQADANGRARLPLA</sequence>